<gene>
    <name evidence="1" type="ORF">S01H4_55488</name>
</gene>
<evidence type="ECO:0000313" key="1">
    <source>
        <dbReference type="EMBL" id="GAH06815.1"/>
    </source>
</evidence>
<protein>
    <submittedName>
        <fullName evidence="1">Uncharacterized protein</fullName>
    </submittedName>
</protein>
<accession>X1DER1</accession>
<reference evidence="1" key="1">
    <citation type="journal article" date="2014" name="Front. Microbiol.">
        <title>High frequency of phylogenetically diverse reductive dehalogenase-homologous genes in deep subseafloor sedimentary metagenomes.</title>
        <authorList>
            <person name="Kawai M."/>
            <person name="Futagami T."/>
            <person name="Toyoda A."/>
            <person name="Takaki Y."/>
            <person name="Nishi S."/>
            <person name="Hori S."/>
            <person name="Arai W."/>
            <person name="Tsubouchi T."/>
            <person name="Morono Y."/>
            <person name="Uchiyama I."/>
            <person name="Ito T."/>
            <person name="Fujiyama A."/>
            <person name="Inagaki F."/>
            <person name="Takami H."/>
        </authorList>
    </citation>
    <scope>NUCLEOTIDE SEQUENCE</scope>
    <source>
        <strain evidence="1">Expedition CK06-06</strain>
    </source>
</reference>
<sequence>DSKLKLIASSNYNALVPAVPERKFWGPEKSILIIENNTEFDLTVYLKGPEYKIIKVEKNSTSDEIKINAGTYEAASELSNADILPYYGEVTYEEGQKYREKYPISD</sequence>
<dbReference type="EMBL" id="BART01032030">
    <property type="protein sequence ID" value="GAH06815.1"/>
    <property type="molecule type" value="Genomic_DNA"/>
</dbReference>
<comment type="caution">
    <text evidence="1">The sequence shown here is derived from an EMBL/GenBank/DDBJ whole genome shotgun (WGS) entry which is preliminary data.</text>
</comment>
<organism evidence="1">
    <name type="scientific">marine sediment metagenome</name>
    <dbReference type="NCBI Taxonomy" id="412755"/>
    <lineage>
        <taxon>unclassified sequences</taxon>
        <taxon>metagenomes</taxon>
        <taxon>ecological metagenomes</taxon>
    </lineage>
</organism>
<name>X1DER1_9ZZZZ</name>
<proteinExistence type="predicted"/>
<dbReference type="AlphaFoldDB" id="X1DER1"/>
<feature type="non-terminal residue" evidence="1">
    <location>
        <position position="1"/>
    </location>
</feature>